<dbReference type="InterPro" id="IPR036390">
    <property type="entry name" value="WH_DNA-bd_sf"/>
</dbReference>
<dbReference type="PROSITE" id="PS50815">
    <property type="entry name" value="HORMA"/>
    <property type="match status" value="1"/>
</dbReference>
<dbReference type="SUPFAM" id="SSF46785">
    <property type="entry name" value="Winged helix' DNA-binding domain"/>
    <property type="match status" value="1"/>
</dbReference>
<evidence type="ECO:0000256" key="5">
    <source>
        <dbReference type="ARBA" id="ARBA00022771"/>
    </source>
</evidence>
<dbReference type="PANTHER" id="PTHR48225:SF7">
    <property type="entry name" value="MEIOSIS-SPECIFIC PROTEIN HOP1"/>
    <property type="match status" value="1"/>
</dbReference>
<dbReference type="Proteomes" id="UP001516464">
    <property type="component" value="Unassembled WGS sequence"/>
</dbReference>
<evidence type="ECO:0000256" key="7">
    <source>
        <dbReference type="ARBA" id="ARBA00023242"/>
    </source>
</evidence>
<keyword evidence="4" id="KW-0479">Metal-binding</keyword>
<dbReference type="Gene3D" id="3.30.40.10">
    <property type="entry name" value="Zinc/RING finger domain, C3HC4 (zinc finger)"/>
    <property type="match status" value="1"/>
</dbReference>
<comment type="subcellular location">
    <subcellularLocation>
        <location evidence="2">Chromosome</location>
    </subcellularLocation>
    <subcellularLocation>
        <location evidence="1">Nucleus</location>
    </subcellularLocation>
</comment>
<evidence type="ECO:0000256" key="1">
    <source>
        <dbReference type="ARBA" id="ARBA00004123"/>
    </source>
</evidence>
<keyword evidence="3" id="KW-0158">Chromosome</keyword>
<dbReference type="PANTHER" id="PTHR48225">
    <property type="entry name" value="HORMA DOMAIN-CONTAINING PROTEIN 1"/>
    <property type="match status" value="1"/>
</dbReference>
<dbReference type="Pfam" id="PF20826">
    <property type="entry name" value="PHD_5"/>
    <property type="match status" value="1"/>
</dbReference>
<evidence type="ECO:0000256" key="4">
    <source>
        <dbReference type="ARBA" id="ARBA00022723"/>
    </source>
</evidence>
<keyword evidence="5" id="KW-0863">Zinc-finger</keyword>
<evidence type="ECO:0000256" key="6">
    <source>
        <dbReference type="ARBA" id="ARBA00022833"/>
    </source>
</evidence>
<dbReference type="SUPFAM" id="SSF57903">
    <property type="entry name" value="FYVE/PHD zinc finger"/>
    <property type="match status" value="1"/>
</dbReference>
<evidence type="ECO:0000259" key="9">
    <source>
        <dbReference type="PROSITE" id="PS50815"/>
    </source>
</evidence>
<sequence>MILLSEIWILNFMHIILKYKLIMHMMQIKKQEQSVIQIKKLLQTTLSTIAYLRKLFPSEHFEETTESIKRLRRTGDTNVSTFIDWFEKGCADAIDKKYLKSVIVAIYLDSKNPEEVAETYTFDIDYTENKETEIPPAKIMNTLEMLVQTLRPLPPIKYVTLKLFYFDYTPRFYEPPGFKAADNHSFQFKAEPLKLDIGNLRGESASLKIHTEFDYKHKCTNKNNTNECTNENNTNESINENNINECINENNINECTNENNTFISNTINNITKPQIINHNTNFLNKKDKIKCICGINVNDSDMLQCDRCLYWNHTVCCGFFSNTDKRIPSGDYICITCLFTSSKKLNYYKKLGIMRRCLSIIYNENINNPRWLSNRMGISLPHIRNLIRRLINEGFVSKSKEGALFVYKVMKNSETKIKIKQYFSLNPRDIKASIPLKDLKCK</sequence>
<evidence type="ECO:0000256" key="8">
    <source>
        <dbReference type="ARBA" id="ARBA00023254"/>
    </source>
</evidence>
<dbReference type="InterPro" id="IPR036570">
    <property type="entry name" value="HORMA_dom_sf"/>
</dbReference>
<keyword evidence="6" id="KW-0862">Zinc</keyword>
<dbReference type="SUPFAM" id="SSF56019">
    <property type="entry name" value="The spindle assembly checkpoint protein mad2"/>
    <property type="match status" value="1"/>
</dbReference>
<protein>
    <submittedName>
        <fullName evidence="10">HORMA domain-containing protein 1</fullName>
    </submittedName>
</protein>
<dbReference type="SMART" id="SM00249">
    <property type="entry name" value="PHD"/>
    <property type="match status" value="1"/>
</dbReference>
<feature type="domain" description="HORMA" evidence="9">
    <location>
        <begin position="32"/>
        <end position="211"/>
    </location>
</feature>
<dbReference type="EMBL" id="SBIQ01000168">
    <property type="protein sequence ID" value="KAF7682859.1"/>
    <property type="molecule type" value="Genomic_DNA"/>
</dbReference>
<reference evidence="10 11" key="1">
    <citation type="submission" date="2019-01" db="EMBL/GenBank/DDBJ databases">
        <title>Genomes sequencing and comparative genomics of infectious freshwater microsporidia, Cucumispora dikerogammari and Thelohania contejeani.</title>
        <authorList>
            <person name="Cormier A."/>
            <person name="Giraud I."/>
            <person name="Wattier R."/>
            <person name="Teixeira M."/>
            <person name="Grandjean F."/>
            <person name="Rigaud T."/>
            <person name="Cordaux R."/>
        </authorList>
    </citation>
    <scope>NUCLEOTIDE SEQUENCE [LARGE SCALE GENOMIC DNA]</scope>
    <source>
        <strain evidence="10">T1</strain>
        <tissue evidence="10">Spores</tissue>
    </source>
</reference>
<comment type="caution">
    <text evidence="10">The sequence shown here is derived from an EMBL/GenBank/DDBJ whole genome shotgun (WGS) entry which is preliminary data.</text>
</comment>
<gene>
    <name evidence="10" type="primary">hormad1</name>
    <name evidence="10" type="ORF">TCON_1927</name>
</gene>
<name>A0ABQ7HXI7_9MICR</name>
<dbReference type="InterPro" id="IPR013083">
    <property type="entry name" value="Znf_RING/FYVE/PHD"/>
</dbReference>
<proteinExistence type="predicted"/>
<dbReference type="InterPro" id="IPR011011">
    <property type="entry name" value="Znf_FYVE_PHD"/>
</dbReference>
<keyword evidence="7" id="KW-0539">Nucleus</keyword>
<evidence type="ECO:0000256" key="2">
    <source>
        <dbReference type="ARBA" id="ARBA00004286"/>
    </source>
</evidence>
<dbReference type="Gene3D" id="3.30.900.10">
    <property type="entry name" value="HORMA domain"/>
    <property type="match status" value="2"/>
</dbReference>
<organism evidence="10 11">
    <name type="scientific">Astathelohania contejeani</name>
    <dbReference type="NCBI Taxonomy" id="164912"/>
    <lineage>
        <taxon>Eukaryota</taxon>
        <taxon>Fungi</taxon>
        <taxon>Fungi incertae sedis</taxon>
        <taxon>Microsporidia</taxon>
        <taxon>Astathelohaniidae</taxon>
        <taxon>Astathelohania</taxon>
    </lineage>
</organism>
<dbReference type="Pfam" id="PF02301">
    <property type="entry name" value="HORMA"/>
    <property type="match status" value="2"/>
</dbReference>
<dbReference type="InterPro" id="IPR003511">
    <property type="entry name" value="HORMA_dom"/>
</dbReference>
<keyword evidence="11" id="KW-1185">Reference proteome</keyword>
<dbReference type="InterPro" id="IPR051294">
    <property type="entry name" value="HORMA_MeioticProgression"/>
</dbReference>
<dbReference type="InterPro" id="IPR001965">
    <property type="entry name" value="Znf_PHD"/>
</dbReference>
<evidence type="ECO:0000313" key="10">
    <source>
        <dbReference type="EMBL" id="KAF7682859.1"/>
    </source>
</evidence>
<evidence type="ECO:0000313" key="11">
    <source>
        <dbReference type="Proteomes" id="UP001516464"/>
    </source>
</evidence>
<accession>A0ABQ7HXI7</accession>
<keyword evidence="8" id="KW-0469">Meiosis</keyword>
<evidence type="ECO:0000256" key="3">
    <source>
        <dbReference type="ARBA" id="ARBA00022454"/>
    </source>
</evidence>